<dbReference type="CDD" id="cd07185">
    <property type="entry name" value="OmpA_C-like"/>
    <property type="match status" value="1"/>
</dbReference>
<reference evidence="4" key="1">
    <citation type="submission" date="2021-07" db="EMBL/GenBank/DDBJ databases">
        <title>Pseudohoeflea marina sp. nov. a polyhydroxyalcanoate-producing bacterium.</title>
        <authorList>
            <person name="Zheng W."/>
            <person name="Yu S."/>
            <person name="Huang Y."/>
        </authorList>
    </citation>
    <scope>NUCLEOTIDE SEQUENCE</scope>
    <source>
        <strain evidence="4">DP4N28-3</strain>
    </source>
</reference>
<dbReference type="Pfam" id="PF00691">
    <property type="entry name" value="OmpA"/>
    <property type="match status" value="1"/>
</dbReference>
<feature type="compositionally biased region" description="Basic and acidic residues" evidence="2">
    <location>
        <begin position="302"/>
        <end position="321"/>
    </location>
</feature>
<feature type="compositionally biased region" description="Low complexity" evidence="2">
    <location>
        <begin position="212"/>
        <end position="221"/>
    </location>
</feature>
<dbReference type="InterPro" id="IPR050330">
    <property type="entry name" value="Bact_OuterMem_StrucFunc"/>
</dbReference>
<feature type="compositionally biased region" description="Low complexity" evidence="2">
    <location>
        <begin position="173"/>
        <end position="187"/>
    </location>
</feature>
<accession>A0ABS6WSL8</accession>
<dbReference type="InterPro" id="IPR006665">
    <property type="entry name" value="OmpA-like"/>
</dbReference>
<dbReference type="Proteomes" id="UP001430804">
    <property type="component" value="Unassembled WGS sequence"/>
</dbReference>
<dbReference type="PROSITE" id="PS51123">
    <property type="entry name" value="OMPA_2"/>
    <property type="match status" value="1"/>
</dbReference>
<evidence type="ECO:0000256" key="1">
    <source>
        <dbReference type="PROSITE-ProRule" id="PRU00473"/>
    </source>
</evidence>
<dbReference type="EMBL" id="JAHWQX010000004">
    <property type="protein sequence ID" value="MBW3098935.1"/>
    <property type="molecule type" value="Genomic_DNA"/>
</dbReference>
<evidence type="ECO:0000256" key="2">
    <source>
        <dbReference type="SAM" id="MobiDB-lite"/>
    </source>
</evidence>
<keyword evidence="5" id="KW-1185">Reference proteome</keyword>
<evidence type="ECO:0000259" key="3">
    <source>
        <dbReference type="PROSITE" id="PS51123"/>
    </source>
</evidence>
<keyword evidence="1" id="KW-0472">Membrane</keyword>
<evidence type="ECO:0000313" key="5">
    <source>
        <dbReference type="Proteomes" id="UP001430804"/>
    </source>
</evidence>
<feature type="compositionally biased region" description="Low complexity" evidence="2">
    <location>
        <begin position="115"/>
        <end position="166"/>
    </location>
</feature>
<dbReference type="PANTHER" id="PTHR30329">
    <property type="entry name" value="STATOR ELEMENT OF FLAGELLAR MOTOR COMPLEX"/>
    <property type="match status" value="1"/>
</dbReference>
<protein>
    <submittedName>
        <fullName evidence="4">OmpA family protein</fullName>
    </submittedName>
</protein>
<proteinExistence type="predicted"/>
<feature type="region of interest" description="Disordered" evidence="2">
    <location>
        <begin position="1"/>
        <end position="323"/>
    </location>
</feature>
<feature type="compositionally biased region" description="Acidic residues" evidence="2">
    <location>
        <begin position="98"/>
        <end position="114"/>
    </location>
</feature>
<feature type="compositionally biased region" description="Low complexity" evidence="2">
    <location>
        <begin position="22"/>
        <end position="45"/>
    </location>
</feature>
<comment type="caution">
    <text evidence="4">The sequence shown here is derived from an EMBL/GenBank/DDBJ whole genome shotgun (WGS) entry which is preliminary data.</text>
</comment>
<evidence type="ECO:0000313" key="4">
    <source>
        <dbReference type="EMBL" id="MBW3098935.1"/>
    </source>
</evidence>
<feature type="compositionally biased region" description="Low complexity" evidence="2">
    <location>
        <begin position="254"/>
        <end position="293"/>
    </location>
</feature>
<gene>
    <name evidence="4" type="ORF">KY465_16770</name>
</gene>
<organism evidence="4 5">
    <name type="scientific">Pseudohoeflea coraliihabitans</name>
    <dbReference type="NCBI Taxonomy" id="2860393"/>
    <lineage>
        <taxon>Bacteria</taxon>
        <taxon>Pseudomonadati</taxon>
        <taxon>Pseudomonadota</taxon>
        <taxon>Alphaproteobacteria</taxon>
        <taxon>Hyphomicrobiales</taxon>
        <taxon>Rhizobiaceae</taxon>
        <taxon>Pseudohoeflea</taxon>
    </lineage>
</organism>
<name>A0ABS6WSL8_9HYPH</name>
<feature type="domain" description="OmpA-like" evidence="3">
    <location>
        <begin position="477"/>
        <end position="597"/>
    </location>
</feature>
<sequence length="604" mass="64028">MAALTEAQASGGDTAAAKERVAAAQAELDAAVAAEAQAAAPTPEEAPAEPAPAEEPAAPAEEPAPQAEEPAAPAEEPAAPAEEPAAPAEEPAAPAEEPAAEAEAEAEAEADVQTEVEATAGSDAAPEADANANAEVEASGSATTEAETAPAEQSAPAEAEGGQDDATPPPPADTGAAPAAETEAQAESDSSAETSGEAAPAQSEAQQDENAEAAARASAESDTQVTPEAVLPVEGGAPVLDSAKEEPAADADADAQASGEQPAEQEAQAEAQAEAAPAPQSDAEAQAAMANEPVEAPDPLAEEGRRLDADPDRRRRNRPDDAEVITESENRVVIQFNNQIIVRGDDDRRLRDRAEDVYYEELPRGRTREVIVRPNGVQVVTIYNRHGEIIQRTRIMPNGREILLVYVPEDDRDGRRPWRDPGRDLPPLRLTIPIGEYVLDATVAEPGDYYEFLEEPPVERVERLYTVDEVKYSARIRDKVRRIDMDTLTFATGSAQIPRDQVDELGNVAEAMDRILQDNPAETFLIEGHTDAVGSEESNLILSDERAESVAIALTSVYGIPPENLATQGYGERYLKIRTEGPERLNRRVTIRRITPLVTPVASR</sequence>
<dbReference type="PANTHER" id="PTHR30329:SF21">
    <property type="entry name" value="LIPOPROTEIN YIAD-RELATED"/>
    <property type="match status" value="1"/>
</dbReference>
<feature type="compositionally biased region" description="Low complexity" evidence="2">
    <location>
        <begin position="54"/>
        <end position="97"/>
    </location>
</feature>